<feature type="transmembrane region" description="Helical" evidence="7">
    <location>
        <begin position="126"/>
        <end position="144"/>
    </location>
</feature>
<feature type="transmembrane region" description="Helical" evidence="7">
    <location>
        <begin position="196"/>
        <end position="215"/>
    </location>
</feature>
<feature type="transmembrane region" description="Helical" evidence="7">
    <location>
        <begin position="63"/>
        <end position="85"/>
    </location>
</feature>
<evidence type="ECO:0000256" key="7">
    <source>
        <dbReference type="SAM" id="Phobius"/>
    </source>
</evidence>
<dbReference type="RefSeq" id="WP_128693398.1">
    <property type="nucleotide sequence ID" value="NZ_LHQS01000002.1"/>
</dbReference>
<keyword evidence="6 7" id="KW-0472">Membrane</keyword>
<evidence type="ECO:0000313" key="9">
    <source>
        <dbReference type="Proteomes" id="UP000290932"/>
    </source>
</evidence>
<evidence type="ECO:0000256" key="4">
    <source>
        <dbReference type="ARBA" id="ARBA00022692"/>
    </source>
</evidence>
<feature type="transmembrane region" description="Helical" evidence="7">
    <location>
        <begin position="172"/>
        <end position="189"/>
    </location>
</feature>
<comment type="caution">
    <text evidence="8">The sequence shown here is derived from an EMBL/GenBank/DDBJ whole genome shotgun (WGS) entry which is preliminary data.</text>
</comment>
<dbReference type="InterPro" id="IPR005524">
    <property type="entry name" value="DUF318"/>
</dbReference>
<evidence type="ECO:0000256" key="5">
    <source>
        <dbReference type="ARBA" id="ARBA00022989"/>
    </source>
</evidence>
<comment type="similarity">
    <text evidence="2">Belongs to the UPF0718 family.</text>
</comment>
<evidence type="ECO:0000256" key="3">
    <source>
        <dbReference type="ARBA" id="ARBA00022475"/>
    </source>
</evidence>
<dbReference type="GO" id="GO:0005886">
    <property type="term" value="C:plasma membrane"/>
    <property type="evidence" value="ECO:0007669"/>
    <property type="project" value="UniProtKB-SubCell"/>
</dbReference>
<sequence length="359" mass="37668">MIDLLIGALASGLAAVLDYLSAHVLTCLVPAFFIAGAIAAFVKKDAILKYFSPDTPKPVSYGIASVSGTILAVCSCTILPIYAGILKKGSGIGPATTFLFAGPAINILAIIYTARVLGFDLGVARAVSAIVLAIVIGLAMALIFRSTDVETLKQRAMAPSVAGACEEEKPRWVTPAFFALLVGVLVFGASQLDWAIRLGIVYILTLAIAVLLIYYFDRDEVTDWGLETWDLTKKIFPILIGGTFIVGIIAFFLPPETFQPFFGNNSIAACALASIVGMILYMPTLLEVPIIGTTFGYSSGLMAAGPALALLLAGPTVSLPSVLVIYRIVGAAKTAAYVALVVIFATLAGFVYGNGMLLI</sequence>
<evidence type="ECO:0000256" key="2">
    <source>
        <dbReference type="ARBA" id="ARBA00006386"/>
    </source>
</evidence>
<protein>
    <submittedName>
        <fullName evidence="8">Permease</fullName>
    </submittedName>
</protein>
<keyword evidence="4 7" id="KW-0812">Transmembrane</keyword>
<feature type="transmembrane region" description="Helical" evidence="7">
    <location>
        <begin position="266"/>
        <end position="286"/>
    </location>
</feature>
<feature type="transmembrane region" description="Helical" evidence="7">
    <location>
        <begin position="306"/>
        <end position="328"/>
    </location>
</feature>
<feature type="transmembrane region" description="Helical" evidence="7">
    <location>
        <begin position="91"/>
        <end position="114"/>
    </location>
</feature>
<feature type="transmembrane region" description="Helical" evidence="7">
    <location>
        <begin position="20"/>
        <end position="42"/>
    </location>
</feature>
<dbReference type="Pfam" id="PF03773">
    <property type="entry name" value="ArsP_1"/>
    <property type="match status" value="1"/>
</dbReference>
<feature type="transmembrane region" description="Helical" evidence="7">
    <location>
        <begin position="335"/>
        <end position="353"/>
    </location>
</feature>
<dbReference type="OrthoDB" id="62734at2157"/>
<organism evidence="8 9">
    <name type="scientific">Methanoculleus taiwanensis</name>
    <dbReference type="NCBI Taxonomy" id="1550565"/>
    <lineage>
        <taxon>Archaea</taxon>
        <taxon>Methanobacteriati</taxon>
        <taxon>Methanobacteriota</taxon>
        <taxon>Stenosarchaea group</taxon>
        <taxon>Methanomicrobia</taxon>
        <taxon>Methanomicrobiales</taxon>
        <taxon>Methanomicrobiaceae</taxon>
        <taxon>Methanoculleus</taxon>
    </lineage>
</organism>
<evidence type="ECO:0000256" key="6">
    <source>
        <dbReference type="ARBA" id="ARBA00023136"/>
    </source>
</evidence>
<feature type="transmembrane region" description="Helical" evidence="7">
    <location>
        <begin position="235"/>
        <end position="254"/>
    </location>
</feature>
<dbReference type="PANTHER" id="PTHR43299">
    <property type="entry name" value="UPF0718 PROTEIN YRAQ"/>
    <property type="match status" value="1"/>
</dbReference>
<dbReference type="AlphaFoldDB" id="A0A498GYB9"/>
<name>A0A498GYB9_9EURY</name>
<evidence type="ECO:0000256" key="1">
    <source>
        <dbReference type="ARBA" id="ARBA00004651"/>
    </source>
</evidence>
<evidence type="ECO:0000313" key="8">
    <source>
        <dbReference type="EMBL" id="RXE55711.1"/>
    </source>
</evidence>
<accession>A0A498GYB9</accession>
<keyword evidence="3" id="KW-1003">Cell membrane</keyword>
<keyword evidence="9" id="KW-1185">Reference proteome</keyword>
<dbReference type="Proteomes" id="UP000290932">
    <property type="component" value="Unassembled WGS sequence"/>
</dbReference>
<reference evidence="8 9" key="1">
    <citation type="journal article" date="2015" name="Int. J. Syst. Evol. Microbiol.">
        <title>Methanoculleus taiwanensis sp. nov., a methanogen isolated from deep marine sediment at the deformation front area near Taiwan.</title>
        <authorList>
            <person name="Weng C.Y."/>
            <person name="Chen S.C."/>
            <person name="Lai M.C."/>
            <person name="Wu S.Y."/>
            <person name="Lin S."/>
            <person name="Yang T.F."/>
            <person name="Chen P.C."/>
        </authorList>
    </citation>
    <scope>NUCLEOTIDE SEQUENCE [LARGE SCALE GENOMIC DNA]</scope>
    <source>
        <strain evidence="8 9">CYW4</strain>
    </source>
</reference>
<keyword evidence="5 7" id="KW-1133">Transmembrane helix</keyword>
<dbReference type="EMBL" id="LHQS01000002">
    <property type="protein sequence ID" value="RXE55711.1"/>
    <property type="molecule type" value="Genomic_DNA"/>
</dbReference>
<comment type="subcellular location">
    <subcellularLocation>
        <location evidence="1">Cell membrane</location>
        <topology evidence="1">Multi-pass membrane protein</topology>
    </subcellularLocation>
</comment>
<dbReference type="PANTHER" id="PTHR43299:SF1">
    <property type="entry name" value="UPF0718 PROTEIN YRAQ"/>
    <property type="match status" value="1"/>
</dbReference>
<proteinExistence type="inferred from homology"/>
<gene>
    <name evidence="8" type="ORF">ABH15_05590</name>
</gene>